<dbReference type="eggNOG" id="COG1525">
    <property type="taxonomic scope" value="Bacteria"/>
</dbReference>
<dbReference type="EMBL" id="CP003614">
    <property type="protein sequence ID" value="AFZ06134.1"/>
    <property type="molecule type" value="Genomic_DNA"/>
</dbReference>
<dbReference type="Gene3D" id="2.40.50.90">
    <property type="match status" value="1"/>
</dbReference>
<dbReference type="InterPro" id="IPR035437">
    <property type="entry name" value="SNase_OB-fold_sf"/>
</dbReference>
<organism evidence="2 3">
    <name type="scientific">Phormidium nigroviride PCC 7112</name>
    <dbReference type="NCBI Taxonomy" id="179408"/>
    <lineage>
        <taxon>Bacteria</taxon>
        <taxon>Bacillati</taxon>
        <taxon>Cyanobacteriota</taxon>
        <taxon>Cyanophyceae</taxon>
        <taxon>Oscillatoriophycideae</taxon>
        <taxon>Oscillatoriales</taxon>
        <taxon>Oscillatoriaceae</taxon>
        <taxon>Phormidium</taxon>
    </lineage>
</organism>
<dbReference type="KEGG" id="oni:Osc7112_1635"/>
<dbReference type="SMART" id="SM00318">
    <property type="entry name" value="SNc"/>
    <property type="match status" value="1"/>
</dbReference>
<dbReference type="Pfam" id="PF00565">
    <property type="entry name" value="SNase"/>
    <property type="match status" value="1"/>
</dbReference>
<proteinExistence type="predicted"/>
<dbReference type="RefSeq" id="WP_015175452.1">
    <property type="nucleotide sequence ID" value="NC_019729.1"/>
</dbReference>
<dbReference type="AlphaFoldDB" id="K9VF49"/>
<feature type="domain" description="TNase-like" evidence="1">
    <location>
        <begin position="4"/>
        <end position="151"/>
    </location>
</feature>
<name>K9VF49_9CYAN</name>
<dbReference type="HOGENOM" id="CLU_933321_0_0_3"/>
<dbReference type="STRING" id="179408.Osc7112_1635"/>
<protein>
    <submittedName>
        <fullName evidence="2">Nuclease (SNase domain-containing protein)</fullName>
    </submittedName>
</protein>
<evidence type="ECO:0000313" key="3">
    <source>
        <dbReference type="Proteomes" id="UP000010478"/>
    </source>
</evidence>
<gene>
    <name evidence="2" type="ORF">Osc7112_1635</name>
</gene>
<dbReference type="OrthoDB" id="4376109at2"/>
<dbReference type="SUPFAM" id="SSF50199">
    <property type="entry name" value="Staphylococcal nuclease"/>
    <property type="match status" value="1"/>
</dbReference>
<accession>K9VF49</accession>
<evidence type="ECO:0000259" key="1">
    <source>
        <dbReference type="PROSITE" id="PS50830"/>
    </source>
</evidence>
<sequence>MATRIPNLQITKVVDGDSIKISLNGKTEALRLICVDTEESHSGGSKPVTAAGKAASEMAKKYFGTADGGLAQIDIEFDTDDSVEVALQKHRDNYGRLLCYVHKDGENYNLKLIEEGWSPYFVKYGRSRLYHRQMTEAESAAKAYNLMIWNPIINAKVPSRNYANLLPWWSMRGSIVEEFRLSEATAGALSLRLHYPKILAASEKAKSITIFCDLQAGITKWIGGSALIYAGSVYHKLDLWIPNAETDERAPLKRLIEKRYAGLGRGYVYVSGKVEQYKGRPQIVLKDIKQLSDFPPQK</sequence>
<dbReference type="PROSITE" id="PS50830">
    <property type="entry name" value="TNASE_3"/>
    <property type="match status" value="1"/>
</dbReference>
<keyword evidence="3" id="KW-1185">Reference proteome</keyword>
<reference evidence="2 3" key="1">
    <citation type="submission" date="2012-05" db="EMBL/GenBank/DDBJ databases">
        <title>Finished chromosome of genome of Oscillatoria sp. PCC 7112.</title>
        <authorList>
            <consortium name="US DOE Joint Genome Institute"/>
            <person name="Gugger M."/>
            <person name="Coursin T."/>
            <person name="Rippka R."/>
            <person name="Tandeau De Marsac N."/>
            <person name="Huntemann M."/>
            <person name="Wei C.-L."/>
            <person name="Han J."/>
            <person name="Detter J.C."/>
            <person name="Han C."/>
            <person name="Tapia R."/>
            <person name="Davenport K."/>
            <person name="Daligault H."/>
            <person name="Erkkila T."/>
            <person name="Gu W."/>
            <person name="Munk A.C.C."/>
            <person name="Teshima H."/>
            <person name="Xu Y."/>
            <person name="Chain P."/>
            <person name="Chen A."/>
            <person name="Krypides N."/>
            <person name="Mavromatis K."/>
            <person name="Markowitz V."/>
            <person name="Szeto E."/>
            <person name="Ivanova N."/>
            <person name="Mikhailova N."/>
            <person name="Ovchinnikova G."/>
            <person name="Pagani I."/>
            <person name="Pati A."/>
            <person name="Goodwin L."/>
            <person name="Peters L."/>
            <person name="Pitluck S."/>
            <person name="Woyke T."/>
            <person name="Kerfeld C."/>
        </authorList>
    </citation>
    <scope>NUCLEOTIDE SEQUENCE [LARGE SCALE GENOMIC DNA]</scope>
    <source>
        <strain evidence="2 3">PCC 7112</strain>
    </source>
</reference>
<dbReference type="InterPro" id="IPR016071">
    <property type="entry name" value="Staphylococal_nuclease_OB-fold"/>
</dbReference>
<evidence type="ECO:0000313" key="2">
    <source>
        <dbReference type="EMBL" id="AFZ06134.1"/>
    </source>
</evidence>
<dbReference type="Proteomes" id="UP000010478">
    <property type="component" value="Chromosome"/>
</dbReference>